<feature type="compositionally biased region" description="Basic residues" evidence="1">
    <location>
        <begin position="242"/>
        <end position="252"/>
    </location>
</feature>
<accession>A0A0S4QNV2</accession>
<dbReference type="EMBL" id="FAOZ01000007">
    <property type="protein sequence ID" value="CUU56154.1"/>
    <property type="molecule type" value="Genomic_DNA"/>
</dbReference>
<protein>
    <submittedName>
        <fullName evidence="2">Uncharacterized protein</fullName>
    </submittedName>
</protein>
<feature type="compositionally biased region" description="Low complexity" evidence="1">
    <location>
        <begin position="1"/>
        <end position="10"/>
    </location>
</feature>
<feature type="region of interest" description="Disordered" evidence="1">
    <location>
        <begin position="206"/>
        <end position="252"/>
    </location>
</feature>
<keyword evidence="3" id="KW-1185">Reference proteome</keyword>
<dbReference type="Proteomes" id="UP000198802">
    <property type="component" value="Unassembled WGS sequence"/>
</dbReference>
<organism evidence="2 3">
    <name type="scientific">Parafrankia irregularis</name>
    <dbReference type="NCBI Taxonomy" id="795642"/>
    <lineage>
        <taxon>Bacteria</taxon>
        <taxon>Bacillati</taxon>
        <taxon>Actinomycetota</taxon>
        <taxon>Actinomycetes</taxon>
        <taxon>Frankiales</taxon>
        <taxon>Frankiaceae</taxon>
        <taxon>Parafrankia</taxon>
    </lineage>
</organism>
<gene>
    <name evidence="2" type="ORF">Ga0074812_10738</name>
</gene>
<feature type="compositionally biased region" description="Basic residues" evidence="1">
    <location>
        <begin position="91"/>
        <end position="101"/>
    </location>
</feature>
<evidence type="ECO:0000256" key="1">
    <source>
        <dbReference type="SAM" id="MobiDB-lite"/>
    </source>
</evidence>
<feature type="region of interest" description="Disordered" evidence="1">
    <location>
        <begin position="52"/>
        <end position="119"/>
    </location>
</feature>
<reference evidence="3" key="1">
    <citation type="submission" date="2015-11" db="EMBL/GenBank/DDBJ databases">
        <authorList>
            <person name="Varghese N."/>
        </authorList>
    </citation>
    <scope>NUCLEOTIDE SEQUENCE [LARGE SCALE GENOMIC DNA]</scope>
    <source>
        <strain evidence="3">DSM 45899</strain>
    </source>
</reference>
<sequence>MAPVRAALTARRARRARGESRKSCSGLHVQFGRVGGGSMIGVYRCAHRGDRAAAPGARRYRDLHGRRRDQAAASRRRRPRRTRGPAPPQLRRPHPHPHRPRTSAPAAHGPRRPPRRPGPILARAAADVLVHVQPRIYPDGALTLTQTPRANTTTLQTVAGDHLHRMPCHPGNSLGDTGIKHADPPNIGADTLPAPDLCAPDVRPDKARTSGCRRVDQPPRVSCGCGHAGRAAPGRARSPRPPPRRAAGRRCG</sequence>
<feature type="region of interest" description="Disordered" evidence="1">
    <location>
        <begin position="1"/>
        <end position="24"/>
    </location>
</feature>
<feature type="compositionally biased region" description="Basic and acidic residues" evidence="1">
    <location>
        <begin position="206"/>
        <end position="217"/>
    </location>
</feature>
<evidence type="ECO:0000313" key="2">
    <source>
        <dbReference type="EMBL" id="CUU56154.1"/>
    </source>
</evidence>
<feature type="compositionally biased region" description="Low complexity" evidence="1">
    <location>
        <begin position="223"/>
        <end position="236"/>
    </location>
</feature>
<proteinExistence type="predicted"/>
<dbReference type="AlphaFoldDB" id="A0A0S4QNV2"/>
<feature type="compositionally biased region" description="Basic residues" evidence="1">
    <location>
        <begin position="74"/>
        <end position="83"/>
    </location>
</feature>
<name>A0A0S4QNV2_9ACTN</name>
<evidence type="ECO:0000313" key="3">
    <source>
        <dbReference type="Proteomes" id="UP000198802"/>
    </source>
</evidence>